<dbReference type="EMBL" id="JARIHO010000067">
    <property type="protein sequence ID" value="KAJ7314347.1"/>
    <property type="molecule type" value="Genomic_DNA"/>
</dbReference>
<feature type="region of interest" description="Disordered" evidence="1">
    <location>
        <begin position="32"/>
        <end position="51"/>
    </location>
</feature>
<organism evidence="2 3">
    <name type="scientific">Mycena albidolilacea</name>
    <dbReference type="NCBI Taxonomy" id="1033008"/>
    <lineage>
        <taxon>Eukaryota</taxon>
        <taxon>Fungi</taxon>
        <taxon>Dikarya</taxon>
        <taxon>Basidiomycota</taxon>
        <taxon>Agaricomycotina</taxon>
        <taxon>Agaricomycetes</taxon>
        <taxon>Agaricomycetidae</taxon>
        <taxon>Agaricales</taxon>
        <taxon>Marasmiineae</taxon>
        <taxon>Mycenaceae</taxon>
        <taxon>Mycena</taxon>
    </lineage>
</organism>
<keyword evidence="3" id="KW-1185">Reference proteome</keyword>
<dbReference type="Proteomes" id="UP001218218">
    <property type="component" value="Unassembled WGS sequence"/>
</dbReference>
<proteinExistence type="predicted"/>
<feature type="compositionally biased region" description="Basic and acidic residues" evidence="1">
    <location>
        <begin position="36"/>
        <end position="51"/>
    </location>
</feature>
<reference evidence="2" key="1">
    <citation type="submission" date="2023-03" db="EMBL/GenBank/DDBJ databases">
        <title>Massive genome expansion in bonnet fungi (Mycena s.s.) driven by repeated elements and novel gene families across ecological guilds.</title>
        <authorList>
            <consortium name="Lawrence Berkeley National Laboratory"/>
            <person name="Harder C.B."/>
            <person name="Miyauchi S."/>
            <person name="Viragh M."/>
            <person name="Kuo A."/>
            <person name="Thoen E."/>
            <person name="Andreopoulos B."/>
            <person name="Lu D."/>
            <person name="Skrede I."/>
            <person name="Drula E."/>
            <person name="Henrissat B."/>
            <person name="Morin E."/>
            <person name="Kohler A."/>
            <person name="Barry K."/>
            <person name="LaButti K."/>
            <person name="Morin E."/>
            <person name="Salamov A."/>
            <person name="Lipzen A."/>
            <person name="Mereny Z."/>
            <person name="Hegedus B."/>
            <person name="Baldrian P."/>
            <person name="Stursova M."/>
            <person name="Weitz H."/>
            <person name="Taylor A."/>
            <person name="Grigoriev I.V."/>
            <person name="Nagy L.G."/>
            <person name="Martin F."/>
            <person name="Kauserud H."/>
        </authorList>
    </citation>
    <scope>NUCLEOTIDE SEQUENCE</scope>
    <source>
        <strain evidence="2">CBHHK002</strain>
    </source>
</reference>
<comment type="caution">
    <text evidence="2">The sequence shown here is derived from an EMBL/GenBank/DDBJ whole genome shotgun (WGS) entry which is preliminary data.</text>
</comment>
<evidence type="ECO:0000313" key="2">
    <source>
        <dbReference type="EMBL" id="KAJ7314347.1"/>
    </source>
</evidence>
<sequence length="309" mass="35014">MHADAFYNLRKIRNGSGVRNRWPEPETYKTSAVRGGWDRNRNSKTREAQRRRESALQASTYLRLTQFTDHFTLIAMLLPEPRVVPTPPIELDSATVPYPRQSTSCGVTRSAHFSVSSVRRRSVSVQAVLFVVDAEEADVLLTNRDTDGVQLREFSRTSRSMFPNGFGPFHRLKKSKEDSFTREDRIIPAGLNATSQTLSLMEYRTELLAGEDCKSWEIRNDSSDTDQKGLRRIDAPPQGAIHRRLGGASQRLDAEIWKCEQEVDDRERVGTSHATEPVNSSAGTTTKFYLVRIFLLNVKTLKKPHGMFG</sequence>
<gene>
    <name evidence="2" type="ORF">DFH08DRAFT_821377</name>
</gene>
<evidence type="ECO:0000313" key="3">
    <source>
        <dbReference type="Proteomes" id="UP001218218"/>
    </source>
</evidence>
<dbReference type="AlphaFoldDB" id="A0AAD6ZAQ1"/>
<evidence type="ECO:0000256" key="1">
    <source>
        <dbReference type="SAM" id="MobiDB-lite"/>
    </source>
</evidence>
<accession>A0AAD6ZAQ1</accession>
<name>A0AAD6ZAQ1_9AGAR</name>
<protein>
    <submittedName>
        <fullName evidence="2">Uncharacterized protein</fullName>
    </submittedName>
</protein>